<evidence type="ECO:0000259" key="2">
    <source>
        <dbReference type="Pfam" id="PF01408"/>
    </source>
</evidence>
<accession>A0ABS7W8K4</accession>
<dbReference type="PANTHER" id="PTHR43708:SF1">
    <property type="entry name" value="GALACTOSE_LACTOSE METABOLISM REGULATORY PROTEIN GAL80"/>
    <property type="match status" value="1"/>
</dbReference>
<dbReference type="InterPro" id="IPR000683">
    <property type="entry name" value="Gfo/Idh/MocA-like_OxRdtase_N"/>
</dbReference>
<comment type="caution">
    <text evidence="4">The sequence shown here is derived from an EMBL/GenBank/DDBJ whole genome shotgun (WGS) entry which is preliminary data.</text>
</comment>
<name>A0ABS7W8K4_STROV</name>
<proteinExistence type="predicted"/>
<dbReference type="InterPro" id="IPR051317">
    <property type="entry name" value="Gfo/Idh/MocA_oxidoreduct"/>
</dbReference>
<evidence type="ECO:0000313" key="5">
    <source>
        <dbReference type="Proteomes" id="UP000758701"/>
    </source>
</evidence>
<keyword evidence="5" id="KW-1185">Reference proteome</keyword>
<dbReference type="PANTHER" id="PTHR43708">
    <property type="entry name" value="CONSERVED EXPRESSED OXIDOREDUCTASE (EUROFUNG)"/>
    <property type="match status" value="1"/>
</dbReference>
<dbReference type="SUPFAM" id="SSF51735">
    <property type="entry name" value="NAD(P)-binding Rossmann-fold domains"/>
    <property type="match status" value="1"/>
</dbReference>
<dbReference type="InterPro" id="IPR036291">
    <property type="entry name" value="NAD(P)-bd_dom_sf"/>
</dbReference>
<dbReference type="Pfam" id="PF01408">
    <property type="entry name" value="GFO_IDH_MocA"/>
    <property type="match status" value="1"/>
</dbReference>
<dbReference type="RefSeq" id="WP_166624375.1">
    <property type="nucleotide sequence ID" value="NZ_JAHSST010000007.1"/>
</dbReference>
<dbReference type="EMBL" id="JAHSTP010000007">
    <property type="protein sequence ID" value="MBZ6153510.1"/>
    <property type="molecule type" value="Genomic_DNA"/>
</dbReference>
<gene>
    <name evidence="4" type="ORF">KVH32_20445</name>
</gene>
<dbReference type="Gene3D" id="3.40.50.720">
    <property type="entry name" value="NAD(P)-binding Rossmann-like Domain"/>
    <property type="match status" value="1"/>
</dbReference>
<dbReference type="SUPFAM" id="SSF55347">
    <property type="entry name" value="Glyceraldehyde-3-phosphate dehydrogenase-like, C-terminal domain"/>
    <property type="match status" value="1"/>
</dbReference>
<feature type="compositionally biased region" description="Polar residues" evidence="1">
    <location>
        <begin position="376"/>
        <end position="386"/>
    </location>
</feature>
<evidence type="ECO:0000313" key="4">
    <source>
        <dbReference type="EMBL" id="MBZ6153510.1"/>
    </source>
</evidence>
<sequence length="386" mass="40916">MTNSADTRIGVGLVGASADRGWGGIAHVPALQALDAFQIRAVSTTRMESANATARRLGAGLAFDTHEALVVRPEVDLVVVAVKVPDHKQIVSDALAAGKMVYCEWPLARNLSEAEALEGFARERRLRTVVGLQGGLHPPVLFLRDLVAQGVIGKPLSTSIRAHLTDDMWAGRYDPPVEYMADAKHGATLLSIMLGHGLEPLARVLGTFESLSAVVANQRGDGVRLSDGASLPKDAPDEIVVAGVLEGGIVTSLHYSAGRSAGSAMVWEIQGTEGSVRVESASGYIHFTDFTITLCRGSEPAQVLPVPPAYAAPDLQLDAPAAGVARLYAQFAADLRDGTAVAPDFAVALDRHRVLDAITRAAETGHRQHLSRPDRMNSSPCTRARH</sequence>
<reference evidence="4 5" key="1">
    <citation type="submission" date="2021-06" db="EMBL/GenBank/DDBJ databases">
        <title>Ecological speciation of a Streptomyces species isolated from different habitats and geographic origins.</title>
        <authorList>
            <person name="Wang J."/>
        </authorList>
    </citation>
    <scope>NUCLEOTIDE SEQUENCE [LARGE SCALE GENOMIC DNA]</scope>
    <source>
        <strain evidence="4 5">FXJ8.012</strain>
    </source>
</reference>
<evidence type="ECO:0000259" key="3">
    <source>
        <dbReference type="Pfam" id="PF22685"/>
    </source>
</evidence>
<feature type="domain" description="Gal80p-like C-terminal" evidence="3">
    <location>
        <begin position="138"/>
        <end position="280"/>
    </location>
</feature>
<feature type="compositionally biased region" description="Basic and acidic residues" evidence="1">
    <location>
        <begin position="364"/>
        <end position="375"/>
    </location>
</feature>
<feature type="region of interest" description="Disordered" evidence="1">
    <location>
        <begin position="364"/>
        <end position="386"/>
    </location>
</feature>
<dbReference type="Pfam" id="PF22685">
    <property type="entry name" value="Gal80p_C-like"/>
    <property type="match status" value="1"/>
</dbReference>
<protein>
    <submittedName>
        <fullName evidence="4">Gfo/Idh/MocA family oxidoreductase</fullName>
    </submittedName>
</protein>
<evidence type="ECO:0000256" key="1">
    <source>
        <dbReference type="SAM" id="MobiDB-lite"/>
    </source>
</evidence>
<feature type="domain" description="Gfo/Idh/MocA-like oxidoreductase N-terminal" evidence="2">
    <location>
        <begin position="10"/>
        <end position="131"/>
    </location>
</feature>
<dbReference type="Gene3D" id="3.30.360.10">
    <property type="entry name" value="Dihydrodipicolinate Reductase, domain 2"/>
    <property type="match status" value="1"/>
</dbReference>
<organism evidence="4 5">
    <name type="scientific">Streptomyces olivaceus</name>
    <dbReference type="NCBI Taxonomy" id="47716"/>
    <lineage>
        <taxon>Bacteria</taxon>
        <taxon>Bacillati</taxon>
        <taxon>Actinomycetota</taxon>
        <taxon>Actinomycetes</taxon>
        <taxon>Kitasatosporales</taxon>
        <taxon>Streptomycetaceae</taxon>
        <taxon>Streptomyces</taxon>
    </lineage>
</organism>
<dbReference type="Proteomes" id="UP000758701">
    <property type="component" value="Unassembled WGS sequence"/>
</dbReference>
<dbReference type="InterPro" id="IPR055080">
    <property type="entry name" value="Gal80p-like_C"/>
</dbReference>